<dbReference type="PANTHER" id="PTHR11451">
    <property type="entry name" value="THREONINE-TRNA LIGASE"/>
    <property type="match status" value="1"/>
</dbReference>
<gene>
    <name evidence="4" type="primary">THS1_2</name>
    <name evidence="4" type="ORF">V5O48_007882</name>
</gene>
<proteinExistence type="predicted"/>
<dbReference type="PANTHER" id="PTHR11451:SF46">
    <property type="entry name" value="THREONINE--TRNA LIGASE"/>
    <property type="match status" value="1"/>
</dbReference>
<dbReference type="Gene3D" id="3.10.20.30">
    <property type="match status" value="1"/>
</dbReference>
<evidence type="ECO:0000313" key="4">
    <source>
        <dbReference type="EMBL" id="KAL0574073.1"/>
    </source>
</evidence>
<sequence length="146" mass="16144">MAAPAPAAKPAQQGGQKEKGQKKGKAVAASDFPLELQPPPEFFSHRIELFEQLKAEYDEQVKSKPREEITITLPDGNEKKGKSWETSPMDVAKEISKGLSEKVVIAKVNGEVWDLDRPLEGSCSLELLDFEHPEGMQAISDIKYPI</sequence>
<keyword evidence="1" id="KW-0648">Protein biosynthesis</keyword>
<comment type="caution">
    <text evidence="4">The sequence shown here is derived from an EMBL/GenBank/DDBJ whole genome shotgun (WGS) entry which is preliminary data.</text>
</comment>
<dbReference type="PROSITE" id="PS51880">
    <property type="entry name" value="TGS"/>
    <property type="match status" value="1"/>
</dbReference>
<dbReference type="Proteomes" id="UP001465976">
    <property type="component" value="Unassembled WGS sequence"/>
</dbReference>
<keyword evidence="4" id="KW-0436">Ligase</keyword>
<feature type="domain" description="TGS" evidence="3">
    <location>
        <begin position="67"/>
        <end position="129"/>
    </location>
</feature>
<dbReference type="InterPro" id="IPR004095">
    <property type="entry name" value="TGS"/>
</dbReference>
<dbReference type="Pfam" id="PF02824">
    <property type="entry name" value="TGS"/>
    <property type="match status" value="1"/>
</dbReference>
<dbReference type="CDD" id="cd01667">
    <property type="entry name" value="TGS_ThrRS"/>
    <property type="match status" value="1"/>
</dbReference>
<dbReference type="EMBL" id="JBAHYK010000433">
    <property type="protein sequence ID" value="KAL0574073.1"/>
    <property type="molecule type" value="Genomic_DNA"/>
</dbReference>
<reference evidence="4 5" key="1">
    <citation type="submission" date="2024-02" db="EMBL/GenBank/DDBJ databases">
        <title>A draft genome for the cacao thread blight pathogen Marasmius crinis-equi.</title>
        <authorList>
            <person name="Cohen S.P."/>
            <person name="Baruah I.K."/>
            <person name="Amoako-Attah I."/>
            <person name="Bukari Y."/>
            <person name="Meinhardt L.W."/>
            <person name="Bailey B.A."/>
        </authorList>
    </citation>
    <scope>NUCLEOTIDE SEQUENCE [LARGE SCALE GENOMIC DNA]</scope>
    <source>
        <strain evidence="4 5">GH-76</strain>
    </source>
</reference>
<evidence type="ECO:0000259" key="3">
    <source>
        <dbReference type="PROSITE" id="PS51880"/>
    </source>
</evidence>
<evidence type="ECO:0000256" key="1">
    <source>
        <dbReference type="ARBA" id="ARBA00022917"/>
    </source>
</evidence>
<organism evidence="4 5">
    <name type="scientific">Marasmius crinis-equi</name>
    <dbReference type="NCBI Taxonomy" id="585013"/>
    <lineage>
        <taxon>Eukaryota</taxon>
        <taxon>Fungi</taxon>
        <taxon>Dikarya</taxon>
        <taxon>Basidiomycota</taxon>
        <taxon>Agaricomycotina</taxon>
        <taxon>Agaricomycetes</taxon>
        <taxon>Agaricomycetidae</taxon>
        <taxon>Agaricales</taxon>
        <taxon>Marasmiineae</taxon>
        <taxon>Marasmiaceae</taxon>
        <taxon>Marasmius</taxon>
    </lineage>
</organism>
<accession>A0ABR3FG56</accession>
<evidence type="ECO:0000256" key="2">
    <source>
        <dbReference type="SAM" id="MobiDB-lite"/>
    </source>
</evidence>
<feature type="compositionally biased region" description="Low complexity" evidence="2">
    <location>
        <begin position="1"/>
        <end position="15"/>
    </location>
</feature>
<dbReference type="SUPFAM" id="SSF81271">
    <property type="entry name" value="TGS-like"/>
    <property type="match status" value="1"/>
</dbReference>
<name>A0ABR3FG56_9AGAR</name>
<dbReference type="InterPro" id="IPR012676">
    <property type="entry name" value="TGS-like"/>
</dbReference>
<dbReference type="GO" id="GO:0004829">
    <property type="term" value="F:threonine-tRNA ligase activity"/>
    <property type="evidence" value="ECO:0007669"/>
    <property type="project" value="UniProtKB-EC"/>
</dbReference>
<dbReference type="EC" id="6.1.1.3" evidence="4"/>
<feature type="region of interest" description="Disordered" evidence="2">
    <location>
        <begin position="1"/>
        <end position="29"/>
    </location>
</feature>
<evidence type="ECO:0000313" key="5">
    <source>
        <dbReference type="Proteomes" id="UP001465976"/>
    </source>
</evidence>
<dbReference type="InterPro" id="IPR012675">
    <property type="entry name" value="Beta-grasp_dom_sf"/>
</dbReference>
<protein>
    <submittedName>
        <fullName evidence="4">Threonyl-tRNA synthetase</fullName>
        <ecNumber evidence="4">6.1.1.3</ecNumber>
    </submittedName>
</protein>
<keyword evidence="5" id="KW-1185">Reference proteome</keyword>